<dbReference type="Proteomes" id="UP000001890">
    <property type="component" value="Chromosome"/>
</dbReference>
<dbReference type="KEGG" id="xal:XALC_1497"/>
<organism evidence="2 3">
    <name type="scientific">Xanthomonas albilineans (strain GPE PC73 / CFBP 7063)</name>
    <dbReference type="NCBI Taxonomy" id="380358"/>
    <lineage>
        <taxon>Bacteria</taxon>
        <taxon>Pseudomonadati</taxon>
        <taxon>Pseudomonadota</taxon>
        <taxon>Gammaproteobacteria</taxon>
        <taxon>Lysobacterales</taxon>
        <taxon>Lysobacteraceae</taxon>
        <taxon>Xanthomonas</taxon>
    </lineage>
</organism>
<sequence length="382" mass="41898">MSDKVIMQNETVMSVCIDEAAASARCETARFDALHEQLLQLASISESSSENEKDDELEIDRTKQHASAQNHINMHTDCIERLNYPALSLIAAPAETARGSMVQPRHDDAHPGSACKPRQEGNIENAKNSQYVEPPLTRESAYNVWLDVIPVTKSYQAVHHATVISRLRRDGDPRSSHAPVTHSVAKTHATALYESGLAAYCWSMSRLVIDAQTTDEVSDRYDCDLIDNQSTEFSAYAPVEKHIGPIRTRRQFSCAGKDKVESVAHSTSSRVKSAAAYVPSMDVAPACRQSSAEDMAAHGEATPWRLHYIFRSWNGDPSIELVRDPASLDRTDRTGRLMVAVTASNNEVSTAAQRMIERALARDDAPAELAGATLTPVRGVTA</sequence>
<accession>D2UDN3</accession>
<dbReference type="AlphaFoldDB" id="D2UDN3"/>
<evidence type="ECO:0000256" key="1">
    <source>
        <dbReference type="SAM" id="MobiDB-lite"/>
    </source>
</evidence>
<name>D2UDN3_XANAP</name>
<gene>
    <name evidence="2" type="primary">xapG</name>
    <name evidence="2" type="ordered locus">XALc_1497</name>
</gene>
<dbReference type="GeneID" id="57876800"/>
<keyword evidence="3" id="KW-1185">Reference proteome</keyword>
<proteinExistence type="predicted"/>
<protein>
    <submittedName>
        <fullName evidence="2">Probable xsa-associated protein</fullName>
    </submittedName>
</protein>
<reference evidence="2 3" key="1">
    <citation type="journal article" date="2009" name="BMC Genomics">
        <title>The complete genome sequence of Xanthomonas albilineans provides new insights into the reductive genome evolution of the xylem-limited Xanthomonadaceae.</title>
        <authorList>
            <person name="Pieretti I."/>
            <person name="Royer M."/>
            <person name="Barbe V."/>
            <person name="Carrere S."/>
            <person name="Koebnik R."/>
            <person name="Cociancich S."/>
            <person name="Couloux A."/>
            <person name="Darrasse A."/>
            <person name="Gouzy J."/>
            <person name="Jacques M.A."/>
            <person name="Lauber E."/>
            <person name="Manceau C."/>
            <person name="Mangenot S."/>
            <person name="Poussier S."/>
            <person name="Segurens B."/>
            <person name="Szurek B."/>
            <person name="Verdier V."/>
            <person name="Arlat M."/>
            <person name="Rott P."/>
        </authorList>
    </citation>
    <scope>NUCLEOTIDE SEQUENCE [LARGE SCALE GENOMIC DNA]</scope>
    <source>
        <strain evidence="3">GPE PC73 / CFBP 7063</strain>
    </source>
</reference>
<dbReference type="STRING" id="380358.XALC_1497"/>
<evidence type="ECO:0000313" key="2">
    <source>
        <dbReference type="EMBL" id="CBA16002.1"/>
    </source>
</evidence>
<dbReference type="RefSeq" id="WP_012916005.1">
    <property type="nucleotide sequence ID" value="NC_013722.1"/>
</dbReference>
<feature type="region of interest" description="Disordered" evidence="1">
    <location>
        <begin position="45"/>
        <end position="68"/>
    </location>
</feature>
<evidence type="ECO:0000313" key="3">
    <source>
        <dbReference type="Proteomes" id="UP000001890"/>
    </source>
</evidence>
<dbReference type="EMBL" id="FP565176">
    <property type="protein sequence ID" value="CBA16002.1"/>
    <property type="molecule type" value="Genomic_DNA"/>
</dbReference>